<dbReference type="CDD" id="cd03596">
    <property type="entry name" value="CLECT_tetranectin_like"/>
    <property type="match status" value="1"/>
</dbReference>
<dbReference type="SUPFAM" id="SSF56436">
    <property type="entry name" value="C-type lectin-like"/>
    <property type="match status" value="1"/>
</dbReference>
<keyword evidence="6" id="KW-1185">Reference proteome</keyword>
<keyword evidence="3" id="KW-0732">Signal</keyword>
<dbReference type="Proteomes" id="UP001221898">
    <property type="component" value="Unassembled WGS sequence"/>
</dbReference>
<feature type="domain" description="C-type lectin" evidence="4">
    <location>
        <begin position="73"/>
        <end position="194"/>
    </location>
</feature>
<organism evidence="5 6">
    <name type="scientific">Aldrovandia affinis</name>
    <dbReference type="NCBI Taxonomy" id="143900"/>
    <lineage>
        <taxon>Eukaryota</taxon>
        <taxon>Metazoa</taxon>
        <taxon>Chordata</taxon>
        <taxon>Craniata</taxon>
        <taxon>Vertebrata</taxon>
        <taxon>Euteleostomi</taxon>
        <taxon>Actinopterygii</taxon>
        <taxon>Neopterygii</taxon>
        <taxon>Teleostei</taxon>
        <taxon>Notacanthiformes</taxon>
        <taxon>Halosauridae</taxon>
        <taxon>Aldrovandia</taxon>
    </lineage>
</organism>
<dbReference type="InterPro" id="IPR001304">
    <property type="entry name" value="C-type_lectin-like"/>
</dbReference>
<dbReference type="EMBL" id="JAINUG010000113">
    <property type="protein sequence ID" value="KAJ8395772.1"/>
    <property type="molecule type" value="Genomic_DNA"/>
</dbReference>
<dbReference type="Gene3D" id="3.10.100.10">
    <property type="entry name" value="Mannose-Binding Protein A, subunit A"/>
    <property type="match status" value="1"/>
</dbReference>
<dbReference type="GO" id="GO:0030246">
    <property type="term" value="F:carbohydrate binding"/>
    <property type="evidence" value="ECO:0007669"/>
    <property type="project" value="UniProtKB-KW"/>
</dbReference>
<dbReference type="InterPro" id="IPR051663">
    <property type="entry name" value="CLec_Tetranectin-domain"/>
</dbReference>
<protein>
    <recommendedName>
        <fullName evidence="4">C-type lectin domain-containing protein</fullName>
    </recommendedName>
</protein>
<dbReference type="InterPro" id="IPR016187">
    <property type="entry name" value="CTDL_fold"/>
</dbReference>
<sequence length="198" mass="22285">MDLRGVSVFLCLLFFFHSSFQQSPPKKKSVKKGSVNAAVIKELQKQIDDLVQEVLLLKEQQALQTVCLKGIKIHGKCFLADTQTKSFHAASEDCISKGGTLSTPMTSDENVQLYDYVRKSIGLDEHIWLGINDMATEGQWLDQTGTYVRYSNWETKVIQKPEGNRSQNCAILSATSNGKWFDENCRAEKPSICEFNIV</sequence>
<feature type="signal peptide" evidence="3">
    <location>
        <begin position="1"/>
        <end position="21"/>
    </location>
</feature>
<name>A0AAD7WG57_9TELE</name>
<dbReference type="AlphaFoldDB" id="A0AAD7WG57"/>
<dbReference type="GO" id="GO:0005615">
    <property type="term" value="C:extracellular space"/>
    <property type="evidence" value="ECO:0007669"/>
    <property type="project" value="TreeGrafter"/>
</dbReference>
<proteinExistence type="predicted"/>
<dbReference type="InterPro" id="IPR016186">
    <property type="entry name" value="C-type_lectin-like/link_sf"/>
</dbReference>
<feature type="chain" id="PRO_5042123390" description="C-type lectin domain-containing protein" evidence="3">
    <location>
        <begin position="22"/>
        <end position="198"/>
    </location>
</feature>
<reference evidence="5" key="1">
    <citation type="journal article" date="2023" name="Science">
        <title>Genome structures resolve the early diversification of teleost fishes.</title>
        <authorList>
            <person name="Parey E."/>
            <person name="Louis A."/>
            <person name="Montfort J."/>
            <person name="Bouchez O."/>
            <person name="Roques C."/>
            <person name="Iampietro C."/>
            <person name="Lluch J."/>
            <person name="Castinel A."/>
            <person name="Donnadieu C."/>
            <person name="Desvignes T."/>
            <person name="Floi Bucao C."/>
            <person name="Jouanno E."/>
            <person name="Wen M."/>
            <person name="Mejri S."/>
            <person name="Dirks R."/>
            <person name="Jansen H."/>
            <person name="Henkel C."/>
            <person name="Chen W.J."/>
            <person name="Zahm M."/>
            <person name="Cabau C."/>
            <person name="Klopp C."/>
            <person name="Thompson A.W."/>
            <person name="Robinson-Rechavi M."/>
            <person name="Braasch I."/>
            <person name="Lecointre G."/>
            <person name="Bobe J."/>
            <person name="Postlethwait J.H."/>
            <person name="Berthelot C."/>
            <person name="Roest Crollius H."/>
            <person name="Guiguen Y."/>
        </authorList>
    </citation>
    <scope>NUCLEOTIDE SEQUENCE</scope>
    <source>
        <strain evidence="5">NC1722</strain>
    </source>
</reference>
<evidence type="ECO:0000259" key="4">
    <source>
        <dbReference type="PROSITE" id="PS50041"/>
    </source>
</evidence>
<evidence type="ECO:0000313" key="5">
    <source>
        <dbReference type="EMBL" id="KAJ8395772.1"/>
    </source>
</evidence>
<dbReference type="SUPFAM" id="SSF57944">
    <property type="entry name" value="Triple coiled coil domain of C-type lectins"/>
    <property type="match status" value="1"/>
</dbReference>
<evidence type="ECO:0000256" key="3">
    <source>
        <dbReference type="SAM" id="SignalP"/>
    </source>
</evidence>
<accession>A0AAD7WG57</accession>
<keyword evidence="2" id="KW-1015">Disulfide bond</keyword>
<dbReference type="SMART" id="SM00034">
    <property type="entry name" value="CLECT"/>
    <property type="match status" value="1"/>
</dbReference>
<gene>
    <name evidence="5" type="ORF">AAFF_G00028190</name>
</gene>
<dbReference type="PROSITE" id="PS50041">
    <property type="entry name" value="C_TYPE_LECTIN_2"/>
    <property type="match status" value="1"/>
</dbReference>
<dbReference type="PANTHER" id="PTHR22799">
    <property type="entry name" value="TETRANECTIN-RELATED"/>
    <property type="match status" value="1"/>
</dbReference>
<dbReference type="InterPro" id="IPR018378">
    <property type="entry name" value="C-type_lectin_CS"/>
</dbReference>
<dbReference type="PANTHER" id="PTHR22799:SF3">
    <property type="entry name" value="TETRANECTIN"/>
    <property type="match status" value="1"/>
</dbReference>
<dbReference type="PROSITE" id="PS00615">
    <property type="entry name" value="C_TYPE_LECTIN_1"/>
    <property type="match status" value="1"/>
</dbReference>
<dbReference type="Pfam" id="PF00059">
    <property type="entry name" value="Lectin_C"/>
    <property type="match status" value="1"/>
</dbReference>
<evidence type="ECO:0000256" key="2">
    <source>
        <dbReference type="ARBA" id="ARBA00023157"/>
    </source>
</evidence>
<comment type="caution">
    <text evidence="5">The sequence shown here is derived from an EMBL/GenBank/DDBJ whole genome shotgun (WGS) entry which is preliminary data.</text>
</comment>
<keyword evidence="1" id="KW-0430">Lectin</keyword>
<dbReference type="GO" id="GO:0030282">
    <property type="term" value="P:bone mineralization"/>
    <property type="evidence" value="ECO:0007669"/>
    <property type="project" value="TreeGrafter"/>
</dbReference>
<evidence type="ECO:0000313" key="6">
    <source>
        <dbReference type="Proteomes" id="UP001221898"/>
    </source>
</evidence>
<dbReference type="FunFam" id="3.10.100.10:FF:000010">
    <property type="entry name" value="C-type lectin domain family 3 member A"/>
    <property type="match status" value="1"/>
</dbReference>
<evidence type="ECO:0000256" key="1">
    <source>
        <dbReference type="ARBA" id="ARBA00022734"/>
    </source>
</evidence>